<dbReference type="EMBL" id="JAIWQS010000001">
    <property type="protein sequence ID" value="KAJ8775312.1"/>
    <property type="molecule type" value="Genomic_DNA"/>
</dbReference>
<evidence type="ECO:0000313" key="2">
    <source>
        <dbReference type="EMBL" id="KAJ8775312.1"/>
    </source>
</evidence>
<evidence type="ECO:0008006" key="4">
    <source>
        <dbReference type="Google" id="ProtNLM"/>
    </source>
</evidence>
<dbReference type="PANTHER" id="PTHR36766">
    <property type="entry name" value="PLANT BROAD-SPECTRUM MILDEW RESISTANCE PROTEIN RPW8"/>
    <property type="match status" value="1"/>
</dbReference>
<dbReference type="Proteomes" id="UP001159364">
    <property type="component" value="Linkage Group LG01"/>
</dbReference>
<keyword evidence="3" id="KW-1185">Reference proteome</keyword>
<evidence type="ECO:0000313" key="3">
    <source>
        <dbReference type="Proteomes" id="UP001159364"/>
    </source>
</evidence>
<dbReference type="InterPro" id="IPR032675">
    <property type="entry name" value="LRR_dom_sf"/>
</dbReference>
<dbReference type="AlphaFoldDB" id="A0AAV8U7K4"/>
<dbReference type="GO" id="GO:0006952">
    <property type="term" value="P:defense response"/>
    <property type="evidence" value="ECO:0007669"/>
    <property type="project" value="UniProtKB-KW"/>
</dbReference>
<name>A0AAV8U7K4_9ROSI</name>
<accession>A0AAV8U7K4</accession>
<comment type="caution">
    <text evidence="2">The sequence shown here is derived from an EMBL/GenBank/DDBJ whole genome shotgun (WGS) entry which is preliminary data.</text>
</comment>
<organism evidence="2 3">
    <name type="scientific">Erythroxylum novogranatense</name>
    <dbReference type="NCBI Taxonomy" id="1862640"/>
    <lineage>
        <taxon>Eukaryota</taxon>
        <taxon>Viridiplantae</taxon>
        <taxon>Streptophyta</taxon>
        <taxon>Embryophyta</taxon>
        <taxon>Tracheophyta</taxon>
        <taxon>Spermatophyta</taxon>
        <taxon>Magnoliopsida</taxon>
        <taxon>eudicotyledons</taxon>
        <taxon>Gunneridae</taxon>
        <taxon>Pentapetalae</taxon>
        <taxon>rosids</taxon>
        <taxon>fabids</taxon>
        <taxon>Malpighiales</taxon>
        <taxon>Erythroxylaceae</taxon>
        <taxon>Erythroxylum</taxon>
    </lineage>
</organism>
<proteinExistence type="predicted"/>
<dbReference type="PANTHER" id="PTHR36766:SF40">
    <property type="entry name" value="DISEASE RESISTANCE PROTEIN RGA3"/>
    <property type="match status" value="1"/>
</dbReference>
<dbReference type="Gene3D" id="3.80.10.10">
    <property type="entry name" value="Ribonuclease Inhibitor"/>
    <property type="match status" value="2"/>
</dbReference>
<reference evidence="2 3" key="1">
    <citation type="submission" date="2021-09" db="EMBL/GenBank/DDBJ databases">
        <title>Genomic insights and catalytic innovation underlie evolution of tropane alkaloids biosynthesis.</title>
        <authorList>
            <person name="Wang Y.-J."/>
            <person name="Tian T."/>
            <person name="Huang J.-P."/>
            <person name="Huang S.-X."/>
        </authorList>
    </citation>
    <scope>NUCLEOTIDE SEQUENCE [LARGE SCALE GENOMIC DNA]</scope>
    <source>
        <strain evidence="2">KIB-2018</strain>
        <tissue evidence="2">Leaf</tissue>
    </source>
</reference>
<keyword evidence="1" id="KW-0611">Plant defense</keyword>
<protein>
    <recommendedName>
        <fullName evidence="4">CC-NBS-LRR protein</fullName>
    </recommendedName>
</protein>
<gene>
    <name evidence="2" type="ORF">K2173_020316</name>
</gene>
<dbReference type="SUPFAM" id="SSF52058">
    <property type="entry name" value="L domain-like"/>
    <property type="match status" value="1"/>
</dbReference>
<sequence length="260" mass="29306">MRSVLYSLEELVIGNCPKLESFPEGGLPLKLQRLEIVGCTELINRRNQWNLYCLPSLLHFKIGNYRHAECFPEESLLPPTLTSLQIVDLSNLKSLECKGIQHLTSLQSLTVYGCPEFRLLPEEGLPSSLTSLCIWDLQNLESVVNSKIQQLANLEELSICNCPKLKSVPEEGLPSTITSLKIWDFADLESLNSKGLQNLTSLKDMWIRSCPKLQSLPEEGLPFSLFTLGINSCPLLKKRCKQEKGEDWPKISHIPGILIY</sequence>
<evidence type="ECO:0000256" key="1">
    <source>
        <dbReference type="ARBA" id="ARBA00022821"/>
    </source>
</evidence>